<dbReference type="InterPro" id="IPR008937">
    <property type="entry name" value="Ras-like_GEF"/>
</dbReference>
<dbReference type="InterPro" id="IPR001895">
    <property type="entry name" value="RASGEF_cat_dom"/>
</dbReference>
<evidence type="ECO:0000313" key="6">
    <source>
        <dbReference type="EMBL" id="RFN45082.1"/>
    </source>
</evidence>
<evidence type="ECO:0000313" key="7">
    <source>
        <dbReference type="Proteomes" id="UP000265631"/>
    </source>
</evidence>
<keyword evidence="7" id="KW-1185">Reference proteome</keyword>
<feature type="compositionally biased region" description="Low complexity" evidence="3">
    <location>
        <begin position="44"/>
        <end position="62"/>
    </location>
</feature>
<feature type="compositionally biased region" description="Acidic residues" evidence="3">
    <location>
        <begin position="1482"/>
        <end position="1495"/>
    </location>
</feature>
<dbReference type="SMART" id="SM00229">
    <property type="entry name" value="RasGEFN"/>
    <property type="match status" value="1"/>
</dbReference>
<protein>
    <recommendedName>
        <fullName evidence="8">Guanine nucleotide exchange factor lte1</fullName>
    </recommendedName>
</protein>
<feature type="region of interest" description="Disordered" evidence="3">
    <location>
        <begin position="386"/>
        <end position="405"/>
    </location>
</feature>
<dbReference type="EMBL" id="PXXK01000377">
    <property type="protein sequence ID" value="RFN45082.1"/>
    <property type="molecule type" value="Genomic_DNA"/>
</dbReference>
<feature type="region of interest" description="Disordered" evidence="3">
    <location>
        <begin position="1471"/>
        <end position="1495"/>
    </location>
</feature>
<evidence type="ECO:0008006" key="8">
    <source>
        <dbReference type="Google" id="ProtNLM"/>
    </source>
</evidence>
<keyword evidence="1 2" id="KW-0344">Guanine-nucleotide releasing factor</keyword>
<feature type="compositionally biased region" description="Polar residues" evidence="3">
    <location>
        <begin position="92"/>
        <end position="102"/>
    </location>
</feature>
<feature type="region of interest" description="Disordered" evidence="3">
    <location>
        <begin position="895"/>
        <end position="917"/>
    </location>
</feature>
<feature type="region of interest" description="Disordered" evidence="3">
    <location>
        <begin position="120"/>
        <end position="139"/>
    </location>
</feature>
<dbReference type="InterPro" id="IPR036964">
    <property type="entry name" value="RASGEF_cat_dom_sf"/>
</dbReference>
<feature type="region of interest" description="Disordered" evidence="3">
    <location>
        <begin position="719"/>
        <end position="784"/>
    </location>
</feature>
<dbReference type="GO" id="GO:0005085">
    <property type="term" value="F:guanyl-nucleotide exchange factor activity"/>
    <property type="evidence" value="ECO:0007669"/>
    <property type="project" value="UniProtKB-KW"/>
</dbReference>
<gene>
    <name evidence="6" type="ORF">FIE12Z_10669</name>
</gene>
<dbReference type="Proteomes" id="UP000265631">
    <property type="component" value="Unassembled WGS sequence"/>
</dbReference>
<feature type="region of interest" description="Disordered" evidence="3">
    <location>
        <begin position="1373"/>
        <end position="1413"/>
    </location>
</feature>
<evidence type="ECO:0000259" key="5">
    <source>
        <dbReference type="PROSITE" id="PS50212"/>
    </source>
</evidence>
<feature type="compositionally biased region" description="Low complexity" evidence="3">
    <location>
        <begin position="78"/>
        <end position="91"/>
    </location>
</feature>
<evidence type="ECO:0000256" key="2">
    <source>
        <dbReference type="PROSITE-ProRule" id="PRU00168"/>
    </source>
</evidence>
<feature type="region of interest" description="Disordered" evidence="3">
    <location>
        <begin position="676"/>
        <end position="704"/>
    </location>
</feature>
<evidence type="ECO:0000256" key="3">
    <source>
        <dbReference type="SAM" id="MobiDB-lite"/>
    </source>
</evidence>
<feature type="region of interest" description="Disordered" evidence="3">
    <location>
        <begin position="1103"/>
        <end position="1125"/>
    </location>
</feature>
<reference evidence="6 7" key="1">
    <citation type="journal article" date="2018" name="PLoS Pathog.">
        <title>Evolution of structural diversity of trichothecenes, a family of toxins produced by plant pathogenic and entomopathogenic fungi.</title>
        <authorList>
            <person name="Proctor R.H."/>
            <person name="McCormick S.P."/>
            <person name="Kim H.S."/>
            <person name="Cardoza R.E."/>
            <person name="Stanley A.M."/>
            <person name="Lindo L."/>
            <person name="Kelly A."/>
            <person name="Brown D.W."/>
            <person name="Lee T."/>
            <person name="Vaughan M.M."/>
            <person name="Alexander N.J."/>
            <person name="Busman M."/>
            <person name="Gutierrez S."/>
        </authorList>
    </citation>
    <scope>NUCLEOTIDE SEQUENCE [LARGE SCALE GENOMIC DNA]</scope>
    <source>
        <strain evidence="6 7">NRRL 13405</strain>
    </source>
</reference>
<dbReference type="STRING" id="2594813.A0A395MAZ3"/>
<feature type="compositionally biased region" description="Basic residues" evidence="3">
    <location>
        <begin position="759"/>
        <end position="772"/>
    </location>
</feature>
<feature type="compositionally biased region" description="Polar residues" evidence="3">
    <location>
        <begin position="723"/>
        <end position="734"/>
    </location>
</feature>
<proteinExistence type="predicted"/>
<evidence type="ECO:0000259" key="4">
    <source>
        <dbReference type="PROSITE" id="PS50009"/>
    </source>
</evidence>
<dbReference type="Pfam" id="PF00617">
    <property type="entry name" value="RasGEF"/>
    <property type="match status" value="1"/>
</dbReference>
<feature type="compositionally biased region" description="Basic and acidic residues" evidence="3">
    <location>
        <begin position="937"/>
        <end position="946"/>
    </location>
</feature>
<feature type="compositionally biased region" description="Pro residues" evidence="3">
    <location>
        <begin position="63"/>
        <end position="77"/>
    </location>
</feature>
<dbReference type="InterPro" id="IPR023578">
    <property type="entry name" value="Ras_GEF_dom_sf"/>
</dbReference>
<dbReference type="CDD" id="cd06224">
    <property type="entry name" value="REM"/>
    <property type="match status" value="1"/>
</dbReference>
<dbReference type="InterPro" id="IPR000651">
    <property type="entry name" value="Ras-like_Gua-exchang_fac_N"/>
</dbReference>
<dbReference type="PANTHER" id="PTHR23113">
    <property type="entry name" value="GUANINE NUCLEOTIDE EXCHANGE FACTOR"/>
    <property type="match status" value="1"/>
</dbReference>
<feature type="compositionally biased region" description="Polar residues" evidence="3">
    <location>
        <begin position="1402"/>
        <end position="1412"/>
    </location>
</feature>
<dbReference type="GO" id="GO:0007265">
    <property type="term" value="P:Ras protein signal transduction"/>
    <property type="evidence" value="ECO:0007669"/>
    <property type="project" value="TreeGrafter"/>
</dbReference>
<dbReference type="GO" id="GO:0005886">
    <property type="term" value="C:plasma membrane"/>
    <property type="evidence" value="ECO:0007669"/>
    <property type="project" value="TreeGrafter"/>
</dbReference>
<dbReference type="SMART" id="SM00147">
    <property type="entry name" value="RasGEF"/>
    <property type="match status" value="1"/>
</dbReference>
<feature type="domain" description="N-terminal Ras-GEF" evidence="5">
    <location>
        <begin position="470"/>
        <end position="597"/>
    </location>
</feature>
<name>A0A395MAZ3_9HYPO</name>
<feature type="compositionally biased region" description="Polar residues" evidence="3">
    <location>
        <begin position="122"/>
        <end position="139"/>
    </location>
</feature>
<dbReference type="Gene3D" id="1.20.870.10">
    <property type="entry name" value="Son of sevenless (SoS) protein Chain: S domain 1"/>
    <property type="match status" value="1"/>
</dbReference>
<feature type="region of interest" description="Disordered" evidence="3">
    <location>
        <begin position="159"/>
        <end position="201"/>
    </location>
</feature>
<feature type="compositionally biased region" description="Polar residues" evidence="3">
    <location>
        <begin position="386"/>
        <end position="396"/>
    </location>
</feature>
<dbReference type="Pfam" id="PF00618">
    <property type="entry name" value="RasGEF_N"/>
    <property type="match status" value="1"/>
</dbReference>
<comment type="caution">
    <text evidence="6">The sequence shown here is derived from an EMBL/GenBank/DDBJ whole genome shotgun (WGS) entry which is preliminary data.</text>
</comment>
<feature type="compositionally biased region" description="Polar residues" evidence="3">
    <location>
        <begin position="895"/>
        <end position="911"/>
    </location>
</feature>
<evidence type="ECO:0000256" key="1">
    <source>
        <dbReference type="ARBA" id="ARBA00022658"/>
    </source>
</evidence>
<dbReference type="PROSITE" id="PS50212">
    <property type="entry name" value="RASGEF_NTER"/>
    <property type="match status" value="1"/>
</dbReference>
<feature type="region of interest" description="Disordered" evidence="3">
    <location>
        <begin position="937"/>
        <end position="961"/>
    </location>
</feature>
<dbReference type="SUPFAM" id="SSF48366">
    <property type="entry name" value="Ras GEF"/>
    <property type="match status" value="1"/>
</dbReference>
<feature type="region of interest" description="Disordered" evidence="3">
    <location>
        <begin position="40"/>
        <end position="103"/>
    </location>
</feature>
<feature type="region of interest" description="Disordered" evidence="3">
    <location>
        <begin position="1156"/>
        <end position="1177"/>
    </location>
</feature>
<organism evidence="6 7">
    <name type="scientific">Fusarium flagelliforme</name>
    <dbReference type="NCBI Taxonomy" id="2675880"/>
    <lineage>
        <taxon>Eukaryota</taxon>
        <taxon>Fungi</taxon>
        <taxon>Dikarya</taxon>
        <taxon>Ascomycota</taxon>
        <taxon>Pezizomycotina</taxon>
        <taxon>Sordariomycetes</taxon>
        <taxon>Hypocreomycetidae</taxon>
        <taxon>Hypocreales</taxon>
        <taxon>Nectriaceae</taxon>
        <taxon>Fusarium</taxon>
        <taxon>Fusarium incarnatum-equiseti species complex</taxon>
    </lineage>
</organism>
<feature type="domain" description="Ras-GEF" evidence="4">
    <location>
        <begin position="1621"/>
        <end position="1865"/>
    </location>
</feature>
<dbReference type="Gene3D" id="1.10.840.10">
    <property type="entry name" value="Ras guanine-nucleotide exchange factors catalytic domain"/>
    <property type="match status" value="1"/>
</dbReference>
<sequence length="1868" mass="206289">MTSVPHFKIVRVGESTRYAMLVVSPGLRLVPAGNAPASGRAMEALEPSSADPLPPASGLSAAPPVPVPVPLPSPPPAAATTATTVKDPTSTKTIDQQRTRSGSGLVAAPTALVTALKKKENTSPNFSTPSKWPSVRSTTTVARMPTSNTVAKPLVPLSERRIHQKKHTTRSLKDSDSSADNQGSISRWEITPDGGSAGREGRQFTVANVGNNGRIYLRPTVRPAYQRCPQPQFVFPITPPSTAGLDAIPQNKQVQDETSELHVSQWTPTEPSPYDTNHRTYFEHDSYPLRPVRHRRALSDSTVHEVTAAKDSEPGAFKIVISKPLEEYRPRTMEDFDSNSDPLLDISIPSWRIGIPRFTGRGTPMIRGSSYAPTEEFRSSSASLLSRPQGVLNSSHPDIASPRRPSSMAVPMLRLSRNLSALTQTPSSAQFSKTTRPSYRSSSKIEPAMFDDLTFKPACDDRTLVKYSSVTGAVIAATPPRLVAEITSPSFLDYELISDFFLTFRAFLEPVDLLRMLIARLRWALARDDETGMVVRVRTFVALRHWILNYFMDDFVMDYNLRLTFCELLNDFVDELSQCKRSRKVQLKILGELKKCWRRVCALYWDSPDFDDTLDSSVPITPGGIAGHRDASLDPSFWEQDGAETPRIESLLPLRRSPAERTSFIADISRAGHVADTVLVEPRPSTPQRQATRDSMEQQTSPISMTSMDIVSCSFPSKVKPTVQPTAQPHQTNPLAAHPVATTSQPHSGPVATTPRALVGKRVRPQAAHKRNNSLTDSLREHSTDKLSFKDQEFMMTAPYAGSLVRGNLLPPGQAYVDIEPDEFSNTLFRTVSTNHENQSLIKGRTPAGAMSGHGMKKLLGSVRRALSTRGQGMSSTQGSFVSINNMGPRGATTNRIPGTAVVPQNRQKPNGSRPPLRIDLLGAEVVEDFKKAVRDEAAAEADRRGLPPPMSPNPSLTPTGDFHYSAAYMDSHSYEHLPHDQRQRPVSDMAITTGSKSIVIVDDTTPFDPSLLHRIPTSNASVEAFADAFKLTGADPTPPSTPPAAYGTGTPRRSSYLLNQHVVRPSLDEDPLPPFVPDFETLAPVTSAPISEDGNRVSYSTAARSTRNHPPVSFQNHRRLKSGRTHRSLNSILRRQSSGTNALVRRSTVQSFDATTVSAGSIAEPEEPEEPMPQPLRILRRRPGGDLRAATNVGELDPVNTLRRSQSVGSLTTYSESIRSSFVQSPRMNSFGHGSFGRGSYSRGSYGNGEVVSIDYTQPKSEAFSVGQLADKPRRDLSLFSTHSSKPAMRPSFEKEAQKLAQIPDDDDDGGIESALAKLEGKLPTRRAYKSAVGLPMGRAVSDSVATHILDAEHRKEHHEQQVVRETFMLDPEDSEPEPIIESQSQHLTPQRPVTEARSFLTGSSHESYSSVPILERDSVKARPWTNMSILEGPDEENTPRPQKTLLYTNDEGDSQHASYDFVEKTQSIEGIKPGDTAPSVEEDQSFLDDDSDLSSEMSADALDYEESEFGESLVPRVKLPAHPLGSPSPAPNRKPPSPPMTLVQALEMSPTHCVHVPSLHEEQVWGQKPLPPTPETTPTAPYALQTDQSTVEGYRQAAKPESIESNKYSAHLPFILAFDSEILAQQFTLIEKDALNEIDWKELIDMNWKDAAHSDSRSWVDFLRNSDAHGVEVVIARFNIMVKWAISEIVLTQGLEERVRCITKYIHIANHCRRYRNFATLGQLTIALSSNEVARLTKTWQHVAPRDLETLQDLEKLVTPMRNFYSLRAEMETGSDQGCIPFVGIYTHDLLYNAQRPSEMAGSPTTPPLVNFERCRIAASVVKTLLRLLEASTRYRFQPIEGITERCLWMSALSDEEIRRHSEMLE</sequence>
<dbReference type="PANTHER" id="PTHR23113:SF363">
    <property type="entry name" value="PROTEIN SON OF SEVENLESS"/>
    <property type="match status" value="1"/>
</dbReference>
<dbReference type="PROSITE" id="PS50009">
    <property type="entry name" value="RASGEF_CAT"/>
    <property type="match status" value="1"/>
</dbReference>
<accession>A0A395MAZ3</accession>